<evidence type="ECO:0000313" key="2">
    <source>
        <dbReference type="Proteomes" id="UP001157440"/>
    </source>
</evidence>
<keyword evidence="2" id="KW-1185">Reference proteome</keyword>
<proteinExistence type="predicted"/>
<dbReference type="Proteomes" id="UP001157440">
    <property type="component" value="Unassembled WGS sequence"/>
</dbReference>
<accession>A0AA37TG71</accession>
<name>A0AA37TG71_9HYPH</name>
<comment type="caution">
    <text evidence="1">The sequence shown here is derived from an EMBL/GenBank/DDBJ whole genome shotgun (WGS) entry which is preliminary data.</text>
</comment>
<gene>
    <name evidence="1" type="ORF">GCM10007890_01750</name>
</gene>
<organism evidence="1 2">
    <name type="scientific">Methylobacterium tardum</name>
    <dbReference type="NCBI Taxonomy" id="374432"/>
    <lineage>
        <taxon>Bacteria</taxon>
        <taxon>Pseudomonadati</taxon>
        <taxon>Pseudomonadota</taxon>
        <taxon>Alphaproteobacteria</taxon>
        <taxon>Hyphomicrobiales</taxon>
        <taxon>Methylobacteriaceae</taxon>
        <taxon>Methylobacterium</taxon>
    </lineage>
</organism>
<dbReference type="AlphaFoldDB" id="A0AA37TG71"/>
<sequence>MIQYTQAGGMLEMVHHPPPRSLERVLIASAELLEAFRRPPHVGAMTTDPFFETIPDGQWNACIGAQGSALNYVDGYLEAARELIAAVIDKRLFGSRDTLAMPILYNCRHGLELALKFAIDRLHKMEMIGTTHPVNHDIQSHWQHLRDGKIGDARLNHLIGELEPFVASLAGIDEDGQELRYAVNRDGGRSLNGLAVVNLPLIRHSIDAMSTILEHIKTRLFDLEEERPTGTHTDECSRADLMAIATIIGDHATWREPSFDDKKREVMERFGLSSGRKFTAAVTAIRASRPLAALVGLESELRHLSDDKAVAALGQWAKAHPVKPYDPEDLGIDYFDRDWERYSEEARIARELDETIIQLLTIEEFADLQVVFYIGRDKVKGEHYDKHIDRTLEEHRAAPSRWELVHQIMSKTSVLNAMIDGAAAVGRPSLSGKLRKIRAG</sequence>
<dbReference type="EMBL" id="BSPL01000004">
    <property type="protein sequence ID" value="GLS68163.1"/>
    <property type="molecule type" value="Genomic_DNA"/>
</dbReference>
<evidence type="ECO:0000313" key="1">
    <source>
        <dbReference type="EMBL" id="GLS68163.1"/>
    </source>
</evidence>
<protein>
    <submittedName>
        <fullName evidence="1">Uncharacterized protein</fullName>
    </submittedName>
</protein>
<reference evidence="2" key="1">
    <citation type="journal article" date="2019" name="Int. J. Syst. Evol. Microbiol.">
        <title>The Global Catalogue of Microorganisms (GCM) 10K type strain sequencing project: providing services to taxonomists for standard genome sequencing and annotation.</title>
        <authorList>
            <consortium name="The Broad Institute Genomics Platform"/>
            <consortium name="The Broad Institute Genome Sequencing Center for Infectious Disease"/>
            <person name="Wu L."/>
            <person name="Ma J."/>
        </authorList>
    </citation>
    <scope>NUCLEOTIDE SEQUENCE [LARGE SCALE GENOMIC DNA]</scope>
    <source>
        <strain evidence="2">NBRC 103632</strain>
    </source>
</reference>